<dbReference type="RefSeq" id="WP_063186764.1">
    <property type="nucleotide sequence ID" value="NZ_LQRA01000089.1"/>
</dbReference>
<name>A0A163UNP0_9BACL</name>
<reference evidence="3" key="1">
    <citation type="submission" date="2016-01" db="EMBL/GenBank/DDBJ databases">
        <title>Draft genome of Chromobacterium sp. F49.</title>
        <authorList>
            <person name="Hong K.W."/>
        </authorList>
    </citation>
    <scope>NUCLEOTIDE SEQUENCE [LARGE SCALE GENOMIC DNA]</scope>
    <source>
        <strain evidence="3">M63</strain>
    </source>
</reference>
<dbReference type="Proteomes" id="UP000076563">
    <property type="component" value="Unassembled WGS sequence"/>
</dbReference>
<dbReference type="eggNOG" id="COG0346">
    <property type="taxonomic scope" value="Bacteria"/>
</dbReference>
<dbReference type="OrthoDB" id="2703022at2"/>
<dbReference type="InterPro" id="IPR037523">
    <property type="entry name" value="VOC_core"/>
</dbReference>
<feature type="domain" description="VOC" evidence="1">
    <location>
        <begin position="2"/>
        <end position="116"/>
    </location>
</feature>
<evidence type="ECO:0000259" key="1">
    <source>
        <dbReference type="PROSITE" id="PS51819"/>
    </source>
</evidence>
<comment type="caution">
    <text evidence="2">The sequence shown here is derived from an EMBL/GenBank/DDBJ whole genome shotgun (WGS) entry which is preliminary data.</text>
</comment>
<dbReference type="STRING" id="1007103.GCA_000213315_04600"/>
<dbReference type="SUPFAM" id="SSF54593">
    <property type="entry name" value="Glyoxalase/Bleomycin resistance protein/Dihydroxybiphenyl dioxygenase"/>
    <property type="match status" value="1"/>
</dbReference>
<protein>
    <recommendedName>
        <fullName evidence="1">VOC domain-containing protein</fullName>
    </recommendedName>
</protein>
<dbReference type="InterPro" id="IPR004360">
    <property type="entry name" value="Glyas_Fos-R_dOase_dom"/>
</dbReference>
<evidence type="ECO:0000313" key="2">
    <source>
        <dbReference type="EMBL" id="KZE73598.1"/>
    </source>
</evidence>
<dbReference type="PROSITE" id="PS51819">
    <property type="entry name" value="VOC"/>
    <property type="match status" value="1"/>
</dbReference>
<gene>
    <name evidence="2" type="ORF">AV654_31695</name>
</gene>
<dbReference type="AlphaFoldDB" id="A0A163UNP0"/>
<organism evidence="2 3">
    <name type="scientific">Paenibacillus elgii</name>
    <dbReference type="NCBI Taxonomy" id="189691"/>
    <lineage>
        <taxon>Bacteria</taxon>
        <taxon>Bacillati</taxon>
        <taxon>Bacillota</taxon>
        <taxon>Bacilli</taxon>
        <taxon>Bacillales</taxon>
        <taxon>Paenibacillaceae</taxon>
        <taxon>Paenibacillus</taxon>
    </lineage>
</organism>
<sequence length="227" mass="25538">MKIREVILHSSNYEATKQFYRDTLQLPVLEENADSLVIQAGESKLTFIADDREQAYYHIAFTIPDNKANEVLEWVRSKGIEPIAKDDAAQYPFPNWNATALYFYDPDGNLVELIAHHSLSNATNEPFSSKDILRISEIGLPVEDLPAALRQLHESLSLEKWSGDGLQFAAVGDVEGLLIVIDHKRPWFPDERMPGIFSTTVKLQTERAGSIELGPKPYRIESVNGQA</sequence>
<dbReference type="Pfam" id="PF00903">
    <property type="entry name" value="Glyoxalase"/>
    <property type="match status" value="1"/>
</dbReference>
<evidence type="ECO:0000313" key="3">
    <source>
        <dbReference type="Proteomes" id="UP000076563"/>
    </source>
</evidence>
<dbReference type="InterPro" id="IPR029068">
    <property type="entry name" value="Glyas_Bleomycin-R_OHBP_Dase"/>
</dbReference>
<proteinExistence type="predicted"/>
<dbReference type="EMBL" id="LQRA01000089">
    <property type="protein sequence ID" value="KZE73598.1"/>
    <property type="molecule type" value="Genomic_DNA"/>
</dbReference>
<dbReference type="Gene3D" id="3.10.180.10">
    <property type="entry name" value="2,3-Dihydroxybiphenyl 1,2-Dioxygenase, domain 1"/>
    <property type="match status" value="1"/>
</dbReference>
<keyword evidence="3" id="KW-1185">Reference proteome</keyword>
<accession>A0A163UNP0</accession>
<dbReference type="CDD" id="cd06587">
    <property type="entry name" value="VOC"/>
    <property type="match status" value="1"/>
</dbReference>